<dbReference type="InterPro" id="IPR002938">
    <property type="entry name" value="FAD-bd"/>
</dbReference>
<keyword evidence="4" id="KW-0274">FAD</keyword>
<gene>
    <name evidence="11" type="ORF">BINO364_LOCUS6833</name>
</gene>
<dbReference type="HAMAP" id="MF_01971">
    <property type="entry name" value="Kynurenine_monooxygenase"/>
    <property type="match status" value="1"/>
</dbReference>
<protein>
    <recommendedName>
        <fullName evidence="10">FAD-binding domain-containing protein</fullName>
    </recommendedName>
</protein>
<name>A0A8J9UII1_9NEOP</name>
<reference evidence="11" key="1">
    <citation type="submission" date="2021-12" db="EMBL/GenBank/DDBJ databases">
        <authorList>
            <person name="Martin H S."/>
        </authorList>
    </citation>
    <scope>NUCLEOTIDE SEQUENCE</scope>
</reference>
<dbReference type="GO" id="GO:0071949">
    <property type="term" value="F:FAD binding"/>
    <property type="evidence" value="ECO:0007669"/>
    <property type="project" value="InterPro"/>
</dbReference>
<evidence type="ECO:0000256" key="9">
    <source>
        <dbReference type="SAM" id="Phobius"/>
    </source>
</evidence>
<dbReference type="GO" id="GO:0070189">
    <property type="term" value="P:kynurenine metabolic process"/>
    <property type="evidence" value="ECO:0007669"/>
    <property type="project" value="TreeGrafter"/>
</dbReference>
<dbReference type="InterPro" id="IPR036188">
    <property type="entry name" value="FAD/NAD-bd_sf"/>
</dbReference>
<keyword evidence="7" id="KW-0503">Monooxygenase</keyword>
<keyword evidence="6" id="KW-0560">Oxidoreductase</keyword>
<dbReference type="PANTHER" id="PTHR46028:SF2">
    <property type="entry name" value="KYNURENINE 3-MONOOXYGENASE"/>
    <property type="match status" value="1"/>
</dbReference>
<keyword evidence="5" id="KW-0521">NADP</keyword>
<dbReference type="FunFam" id="3.50.50.60:FF:000185">
    <property type="entry name" value="Kynurenine 3-monooxygenase"/>
    <property type="match status" value="1"/>
</dbReference>
<keyword evidence="2" id="KW-0285">Flavoprotein</keyword>
<dbReference type="UniPathway" id="UPA00253">
    <property type="reaction ID" value="UER00328"/>
</dbReference>
<feature type="non-terminal residue" evidence="11">
    <location>
        <position position="448"/>
    </location>
</feature>
<dbReference type="Gene3D" id="3.50.50.60">
    <property type="entry name" value="FAD/NAD(P)-binding domain"/>
    <property type="match status" value="1"/>
</dbReference>
<dbReference type="GO" id="GO:0005741">
    <property type="term" value="C:mitochondrial outer membrane"/>
    <property type="evidence" value="ECO:0007669"/>
    <property type="project" value="TreeGrafter"/>
</dbReference>
<dbReference type="GO" id="GO:0006569">
    <property type="term" value="P:L-tryptophan catabolic process"/>
    <property type="evidence" value="ECO:0007669"/>
    <property type="project" value="InterPro"/>
</dbReference>
<keyword evidence="9" id="KW-0472">Membrane</keyword>
<evidence type="ECO:0000256" key="3">
    <source>
        <dbReference type="ARBA" id="ARBA00022642"/>
    </source>
</evidence>
<evidence type="ECO:0000256" key="1">
    <source>
        <dbReference type="ARBA" id="ARBA00001974"/>
    </source>
</evidence>
<dbReference type="GO" id="GO:0009435">
    <property type="term" value="P:NAD+ biosynthetic process"/>
    <property type="evidence" value="ECO:0007669"/>
    <property type="project" value="UniProtKB-UniPathway"/>
</dbReference>
<feature type="transmembrane region" description="Helical" evidence="9">
    <location>
        <begin position="428"/>
        <end position="446"/>
    </location>
</feature>
<dbReference type="OrthoDB" id="10053569at2759"/>
<evidence type="ECO:0000256" key="4">
    <source>
        <dbReference type="ARBA" id="ARBA00022827"/>
    </source>
</evidence>
<dbReference type="AlphaFoldDB" id="A0A8J9UII1"/>
<evidence type="ECO:0000256" key="2">
    <source>
        <dbReference type="ARBA" id="ARBA00022630"/>
    </source>
</evidence>
<evidence type="ECO:0000256" key="5">
    <source>
        <dbReference type="ARBA" id="ARBA00022857"/>
    </source>
</evidence>
<feature type="domain" description="FAD-binding" evidence="10">
    <location>
        <begin position="12"/>
        <end position="334"/>
    </location>
</feature>
<dbReference type="GO" id="GO:0004502">
    <property type="term" value="F:kynurenine 3-monooxygenase activity"/>
    <property type="evidence" value="ECO:0007669"/>
    <property type="project" value="UniProtKB-EC"/>
</dbReference>
<proteinExistence type="inferred from homology"/>
<sequence length="448" mass="51322">MAVQNGNTKNKLDIAIIGGGLVGSLEAIYLAKRGHRVSLYEYREDIRKTPLVRGRSINLALSVRGRKALKGVGVEDHMVNDHGIPMRARMIHRPDGTTYSIPYDARTNQCIYSVGRNYLNSILLKESENYDNVARYFNHKLIQSNLQKGSLTFLKTDSKETVQVNADLIIGADGAFSAVRKEMMKQPLFDFSQQYIEHGYLELCIPAAEDGGFQMPPNFLHIWPRGNFMMIALPNQDCSWTVTLFMPFNNFKNINTEEKLLDFFHKYFPDSIPLIGEKKLIEDFFGGSPSALVAVKCRPYHVHDKALIIGDAAHAVVPFYGQGMNAGFEDCSILDELFQKYNDDVPNALEEFSTTRWRDAFAISDLAMYNYIEMRDLVTRPSYRFRKAVDDFIFWLLPDLWVPLYNSVTFTTMPYSQCVKNRQWQNKVLAFAAIFLIFSVMVLYMYSK</sequence>
<comment type="cofactor">
    <cofactor evidence="1">
        <name>FAD</name>
        <dbReference type="ChEBI" id="CHEBI:57692"/>
    </cofactor>
</comment>
<evidence type="ECO:0000256" key="6">
    <source>
        <dbReference type="ARBA" id="ARBA00023002"/>
    </source>
</evidence>
<keyword evidence="9" id="KW-0812">Transmembrane</keyword>
<keyword evidence="12" id="KW-1185">Reference proteome</keyword>
<dbReference type="Pfam" id="PF01494">
    <property type="entry name" value="FAD_binding_3"/>
    <property type="match status" value="1"/>
</dbReference>
<keyword evidence="9" id="KW-1133">Transmembrane helix</keyword>
<dbReference type="SUPFAM" id="SSF51905">
    <property type="entry name" value="FAD/NAD(P)-binding domain"/>
    <property type="match status" value="1"/>
</dbReference>
<dbReference type="Proteomes" id="UP000838878">
    <property type="component" value="Chromosome 2"/>
</dbReference>
<dbReference type="PANTHER" id="PTHR46028">
    <property type="entry name" value="KYNURENINE 3-MONOOXYGENASE"/>
    <property type="match status" value="1"/>
</dbReference>
<evidence type="ECO:0000256" key="8">
    <source>
        <dbReference type="ARBA" id="ARBA00047818"/>
    </source>
</evidence>
<evidence type="ECO:0000313" key="11">
    <source>
        <dbReference type="EMBL" id="CAH0720622.1"/>
    </source>
</evidence>
<dbReference type="PRINTS" id="PR00420">
    <property type="entry name" value="RNGMNOXGNASE"/>
</dbReference>
<organism evidence="11 12">
    <name type="scientific">Brenthis ino</name>
    <name type="common">lesser marbled fritillary</name>
    <dbReference type="NCBI Taxonomy" id="405034"/>
    <lineage>
        <taxon>Eukaryota</taxon>
        <taxon>Metazoa</taxon>
        <taxon>Ecdysozoa</taxon>
        <taxon>Arthropoda</taxon>
        <taxon>Hexapoda</taxon>
        <taxon>Insecta</taxon>
        <taxon>Pterygota</taxon>
        <taxon>Neoptera</taxon>
        <taxon>Endopterygota</taxon>
        <taxon>Lepidoptera</taxon>
        <taxon>Glossata</taxon>
        <taxon>Ditrysia</taxon>
        <taxon>Papilionoidea</taxon>
        <taxon>Nymphalidae</taxon>
        <taxon>Heliconiinae</taxon>
        <taxon>Argynnini</taxon>
        <taxon>Brenthis</taxon>
    </lineage>
</organism>
<evidence type="ECO:0000256" key="7">
    <source>
        <dbReference type="ARBA" id="ARBA00023033"/>
    </source>
</evidence>
<keyword evidence="3" id="KW-0662">Pyridine nucleotide biosynthesis</keyword>
<dbReference type="InterPro" id="IPR027545">
    <property type="entry name" value="Kynurenine_monooxygenase"/>
</dbReference>
<accession>A0A8J9UII1</accession>
<evidence type="ECO:0000259" key="10">
    <source>
        <dbReference type="Pfam" id="PF01494"/>
    </source>
</evidence>
<dbReference type="GO" id="GO:0019805">
    <property type="term" value="P:quinolinate biosynthetic process"/>
    <property type="evidence" value="ECO:0007669"/>
    <property type="project" value="InterPro"/>
</dbReference>
<dbReference type="EMBL" id="OV170222">
    <property type="protein sequence ID" value="CAH0720622.1"/>
    <property type="molecule type" value="Genomic_DNA"/>
</dbReference>
<comment type="catalytic activity">
    <reaction evidence="8">
        <text>L-kynurenine + NADPH + O2 + H(+) = 3-hydroxy-L-kynurenine + NADP(+) + H2O</text>
        <dbReference type="Rhea" id="RHEA:20545"/>
        <dbReference type="ChEBI" id="CHEBI:15377"/>
        <dbReference type="ChEBI" id="CHEBI:15378"/>
        <dbReference type="ChEBI" id="CHEBI:15379"/>
        <dbReference type="ChEBI" id="CHEBI:57783"/>
        <dbReference type="ChEBI" id="CHEBI:57959"/>
        <dbReference type="ChEBI" id="CHEBI:58125"/>
        <dbReference type="ChEBI" id="CHEBI:58349"/>
        <dbReference type="EC" id="1.14.13.9"/>
    </reaction>
</comment>
<evidence type="ECO:0000313" key="12">
    <source>
        <dbReference type="Proteomes" id="UP000838878"/>
    </source>
</evidence>